<sequence length="421" mass="43542">MRLVALLVGTSMLAACGGGGGSTISTAGSPVGTSGVGTADQHTFVNPTVLKTYQANGATHSFDYQTTYNNIARTNGGQGNQEYAGNATTVRNSGLSITYNPRDAIFDVSFSDSLSGTSTATRFQDPLHRTAFGGVLEPQYGTPELALRGIQYLESGSGTASLSGTRLALGLDADETSGSYNVATFFYQRPGTTTQYVTYGGFLRNQLSASIANTAAVAPVAATPTTPAVPGQPATSVTTTTFSLERGAFVFGQNSVNSNVPTGGTGSFSGDMLATAVFNDQPDNIGLTDAPTYFQWIEGTANVDVNFGSNSFALSLTGTTHAPQVDIGTNGFHSIAEGAIFNARGSGRIDLIAAGGFLGQFQQAWFVNPDTSRFDLLIAGSSIDGAFYGPQAQEVGGSYRIVGGTPDERIDILGVFTGSKK</sequence>
<dbReference type="InterPro" id="IPR011250">
    <property type="entry name" value="OMP/PagP_B-barrel"/>
</dbReference>
<evidence type="ECO:0000256" key="1">
    <source>
        <dbReference type="SAM" id="SignalP"/>
    </source>
</evidence>
<dbReference type="SUPFAM" id="SSF56925">
    <property type="entry name" value="OMPA-like"/>
    <property type="match status" value="1"/>
</dbReference>
<name>A0ABV8RIE9_9SPHN</name>
<comment type="caution">
    <text evidence="3">The sequence shown here is derived from an EMBL/GenBank/DDBJ whole genome shotgun (WGS) entry which is preliminary data.</text>
</comment>
<reference evidence="4" key="1">
    <citation type="journal article" date="2019" name="Int. J. Syst. Evol. Microbiol.">
        <title>The Global Catalogue of Microorganisms (GCM) 10K type strain sequencing project: providing services to taxonomists for standard genome sequencing and annotation.</title>
        <authorList>
            <consortium name="The Broad Institute Genomics Platform"/>
            <consortium name="The Broad Institute Genome Sequencing Center for Infectious Disease"/>
            <person name="Wu L."/>
            <person name="Ma J."/>
        </authorList>
    </citation>
    <scope>NUCLEOTIDE SEQUENCE [LARGE SCALE GENOMIC DNA]</scope>
    <source>
        <strain evidence="4">CECT 8531</strain>
    </source>
</reference>
<proteinExistence type="predicted"/>
<evidence type="ECO:0000313" key="4">
    <source>
        <dbReference type="Proteomes" id="UP001595887"/>
    </source>
</evidence>
<organism evidence="3 4">
    <name type="scientific">Sphingorhabdus arenilitoris</name>
    <dbReference type="NCBI Taxonomy" id="1490041"/>
    <lineage>
        <taxon>Bacteria</taxon>
        <taxon>Pseudomonadati</taxon>
        <taxon>Pseudomonadota</taxon>
        <taxon>Alphaproteobacteria</taxon>
        <taxon>Sphingomonadales</taxon>
        <taxon>Sphingomonadaceae</taxon>
        <taxon>Sphingorhabdus</taxon>
    </lineage>
</organism>
<keyword evidence="1" id="KW-0732">Signal</keyword>
<dbReference type="RefSeq" id="WP_381423273.1">
    <property type="nucleotide sequence ID" value="NZ_JBHSDH010000013.1"/>
</dbReference>
<dbReference type="EMBL" id="JBHSDH010000013">
    <property type="protein sequence ID" value="MFC4292519.1"/>
    <property type="molecule type" value="Genomic_DNA"/>
</dbReference>
<keyword evidence="4" id="KW-1185">Reference proteome</keyword>
<feature type="domain" description="Transferrin-binding protein B C-lobe/N-lobe beta-barrel" evidence="2">
    <location>
        <begin position="260"/>
        <end position="420"/>
    </location>
</feature>
<feature type="chain" id="PRO_5046910191" evidence="1">
    <location>
        <begin position="18"/>
        <end position="421"/>
    </location>
</feature>
<dbReference type="Gene3D" id="2.40.160.90">
    <property type="match status" value="1"/>
</dbReference>
<dbReference type="InterPro" id="IPR001677">
    <property type="entry name" value="TbpB_B_D"/>
</dbReference>
<dbReference type="Proteomes" id="UP001595887">
    <property type="component" value="Unassembled WGS sequence"/>
</dbReference>
<dbReference type="PROSITE" id="PS51257">
    <property type="entry name" value="PROKAR_LIPOPROTEIN"/>
    <property type="match status" value="1"/>
</dbReference>
<protein>
    <submittedName>
        <fullName evidence="3">Transferrin-binding protein-like solute binding protein</fullName>
    </submittedName>
</protein>
<feature type="signal peptide" evidence="1">
    <location>
        <begin position="1"/>
        <end position="17"/>
    </location>
</feature>
<gene>
    <name evidence="3" type="ORF">ACFOWX_08845</name>
</gene>
<dbReference type="Pfam" id="PF01298">
    <property type="entry name" value="TbpB_B_D"/>
    <property type="match status" value="1"/>
</dbReference>
<accession>A0ABV8RIE9</accession>
<evidence type="ECO:0000313" key="3">
    <source>
        <dbReference type="EMBL" id="MFC4292519.1"/>
    </source>
</evidence>
<evidence type="ECO:0000259" key="2">
    <source>
        <dbReference type="Pfam" id="PF01298"/>
    </source>
</evidence>